<name>A0ABP7CHF6_9MICO</name>
<comment type="caution">
    <text evidence="3">The sequence shown here is derived from an EMBL/GenBank/DDBJ whole genome shotgun (WGS) entry which is preliminary data.</text>
</comment>
<evidence type="ECO:0000256" key="2">
    <source>
        <dbReference type="SAM" id="MobiDB-lite"/>
    </source>
</evidence>
<feature type="coiled-coil region" evidence="1">
    <location>
        <begin position="84"/>
        <end position="118"/>
    </location>
</feature>
<keyword evidence="1" id="KW-0175">Coiled coil</keyword>
<feature type="compositionally biased region" description="Polar residues" evidence="2">
    <location>
        <begin position="258"/>
        <end position="276"/>
    </location>
</feature>
<evidence type="ECO:0000256" key="1">
    <source>
        <dbReference type="SAM" id="Coils"/>
    </source>
</evidence>
<evidence type="ECO:0008006" key="5">
    <source>
        <dbReference type="Google" id="ProtNLM"/>
    </source>
</evidence>
<keyword evidence="4" id="KW-1185">Reference proteome</keyword>
<protein>
    <recommendedName>
        <fullName evidence="5">Heparin binding hemagglutinin HbhA</fullName>
    </recommendedName>
</protein>
<reference evidence="4" key="1">
    <citation type="journal article" date="2019" name="Int. J. Syst. Evol. Microbiol.">
        <title>The Global Catalogue of Microorganisms (GCM) 10K type strain sequencing project: providing services to taxonomists for standard genome sequencing and annotation.</title>
        <authorList>
            <consortium name="The Broad Institute Genomics Platform"/>
            <consortium name="The Broad Institute Genome Sequencing Center for Infectious Disease"/>
            <person name="Wu L."/>
            <person name="Ma J."/>
        </authorList>
    </citation>
    <scope>NUCLEOTIDE SEQUENCE [LARGE SCALE GENOMIC DNA]</scope>
    <source>
        <strain evidence="4">JCM 17125</strain>
    </source>
</reference>
<feature type="region of interest" description="Disordered" evidence="2">
    <location>
        <begin position="246"/>
        <end position="374"/>
    </location>
</feature>
<sequence>MALTKKITKAVKDAQKQAEAAVADVRGQLVQVEDRMPDVQVDPTPFYAVVGAANIAIDTVRTAGEQLEVARRQAKGADLRKGAKKEANLLQKDLQKRIAELQDRTAELQKLATTYAERFVTRAQDLPARVLNEGLVIASNAKDQYDAAAARGEKVVTDLRAQGERAAFDLSERGTATVTRGRRVAGTAVAEGEKVAKTLLDVVAKDASKLGSQVEASVDAVESAAAPVPAKRTAAHERAIRKSAAQKAAATRKDNAVEATTTRKVAARSSATTDDANATVARKAAPVKRAAKKSAKKATAKTTAAARSTSTSAKTAAKTSTPAKKATPAKKSTPAKKAATTSSSNSTSSTTSSNSTGGSNSTGSTGSTTGTATS</sequence>
<gene>
    <name evidence="3" type="ORF">GCM10022399_02980</name>
</gene>
<accession>A0ABP7CHF6</accession>
<organism evidence="3 4">
    <name type="scientific">Terrabacter ginsenosidimutans</name>
    <dbReference type="NCBI Taxonomy" id="490575"/>
    <lineage>
        <taxon>Bacteria</taxon>
        <taxon>Bacillati</taxon>
        <taxon>Actinomycetota</taxon>
        <taxon>Actinomycetes</taxon>
        <taxon>Micrococcales</taxon>
        <taxon>Intrasporangiaceae</taxon>
        <taxon>Terrabacter</taxon>
    </lineage>
</organism>
<evidence type="ECO:0000313" key="4">
    <source>
        <dbReference type="Proteomes" id="UP001501468"/>
    </source>
</evidence>
<evidence type="ECO:0000313" key="3">
    <source>
        <dbReference type="EMBL" id="GAA3690698.1"/>
    </source>
</evidence>
<feature type="compositionally biased region" description="Basic residues" evidence="2">
    <location>
        <begin position="285"/>
        <end position="299"/>
    </location>
</feature>
<dbReference type="Proteomes" id="UP001501468">
    <property type="component" value="Unassembled WGS sequence"/>
</dbReference>
<dbReference type="EMBL" id="BAABDC010000001">
    <property type="protein sequence ID" value="GAA3690698.1"/>
    <property type="molecule type" value="Genomic_DNA"/>
</dbReference>
<proteinExistence type="predicted"/>
<dbReference type="RefSeq" id="WP_344940513.1">
    <property type="nucleotide sequence ID" value="NZ_BAABDC010000001.1"/>
</dbReference>
<feature type="compositionally biased region" description="Low complexity" evidence="2">
    <location>
        <begin position="300"/>
        <end position="374"/>
    </location>
</feature>